<dbReference type="KEGG" id="soy:115876764"/>
<protein>
    <submittedName>
        <fullName evidence="4">C2 domain-containing protein 5</fullName>
    </submittedName>
</protein>
<feature type="region of interest" description="Disordered" evidence="1">
    <location>
        <begin position="885"/>
        <end position="948"/>
    </location>
</feature>
<dbReference type="InterPro" id="IPR038983">
    <property type="entry name" value="C2CD5"/>
</dbReference>
<dbReference type="RefSeq" id="XP_030748541.1">
    <property type="nucleotide sequence ID" value="XM_030892681.1"/>
</dbReference>
<evidence type="ECO:0000313" key="4">
    <source>
        <dbReference type="RefSeq" id="XP_030748541.1"/>
    </source>
</evidence>
<dbReference type="OrthoDB" id="419768at2759"/>
<dbReference type="GO" id="GO:0072659">
    <property type="term" value="P:protein localization to plasma membrane"/>
    <property type="evidence" value="ECO:0007669"/>
    <property type="project" value="TreeGrafter"/>
</dbReference>
<dbReference type="InterPro" id="IPR035892">
    <property type="entry name" value="C2_domain_sf"/>
</dbReference>
<dbReference type="CDD" id="cd08688">
    <property type="entry name" value="C2_KIAA0528-like"/>
    <property type="match status" value="1"/>
</dbReference>
<evidence type="ECO:0000256" key="1">
    <source>
        <dbReference type="SAM" id="MobiDB-lite"/>
    </source>
</evidence>
<feature type="compositionally biased region" description="Polar residues" evidence="1">
    <location>
        <begin position="885"/>
        <end position="917"/>
    </location>
</feature>
<accession>A0A6J2XBJ8</accession>
<dbReference type="FunCoup" id="A0A6J2XBJ8">
    <property type="interactions" value="1234"/>
</dbReference>
<gene>
    <name evidence="4" type="primary">LOC115876764</name>
</gene>
<dbReference type="GO" id="GO:0005886">
    <property type="term" value="C:plasma membrane"/>
    <property type="evidence" value="ECO:0007669"/>
    <property type="project" value="TreeGrafter"/>
</dbReference>
<dbReference type="Gene3D" id="2.60.40.150">
    <property type="entry name" value="C2 domain"/>
    <property type="match status" value="1"/>
</dbReference>
<sequence length="1645" mass="185185">MPGKVKVKIISGKNLPVMDRSSDTTDAYVEIKLGNTTYKTEVCRRTLHPQWNSEWYRFEVDDSELQDEPLQIRLMDHDTYSANDAIGKVYLNLNPLLLPVVGELGDNSSHHEISGWIPVYDTMHGIRGEVNVTVKVELFSDFNRFRQSSCGVHFFYSPTIPQGYQAKVINGFVEELIVDDDPEYQWIDKIRTPRASNEARQTLFFKLSGELQRKIGVKALGLGANAVIGYKQCFDLEGESGIVARGIGTAVTLVKTTIGHHGLVETREEDIENYLNFVGDGKSFSLRASLPSLKLYKYLPTYKPFSSLDITNRKLKFLKSDFNPLASQLITASNPSLNNDAASLKILLNQEDKRGESVITRRFQKFKESQKSLSKKMTALKAKINDSIGEEADENSPVSTLEKRPFKRSCSDSSAMAEILARSVMHATTSLSSILEDQTLTNNEDDTTQTLEPVASLLSKAESQISIPDDVQSYVSSDSSSSSSEYEYRSYRKGSNEMDTISSIISNVEKIQRTLLRGHLQKQYSLPSIPTRGFSLTSLDYLNSSQTKIDKLGDETEHLEYYPLTGSSTNLSLKSVTEEDILNLKEKSNESPSSHEHQDISSLTNPLEDLKSIKLVKEGQEIIQKYEQEIKELNQEDLESQLPNSRENEDKINLANSDDLYTNQVHYPIVPSFEVSNENDIKSIAPVDIENIQIESDKIVKTAIQTMLLEKFNILGTYTPPTSPIVSDESSINRKDKFEFNESSHTKPLSKDAKKPHKQRETVLGMPFTSLSSLKSIGGSTMHKEGLCYLSDTQLNQPMIETFQEKNLRKKRFKFLHGKQNDNGKHGNVFNKFSKHSKHEIPPFENKEHHPTFLSRMFHLGHEEKLIKNVETQTSNEILSVRDFSTNQSLSPGQSNIAQRSPGLSDNPGDQSASRNSELACITSNRHHSFPAQDKNDMNGEKKDQISPDIVKISNSPLKSNNMLALHRRSSDSDLSITPKGNSLTGSDRSVGNTAAYFMRNNYCRRGGQVNQDTFEILEFPFLTMSKFPSKFILHIAGSINARSVKLLERISNVEEPESRDIWWSEIRMEIRSHARSLNCNVVLGYTESTSICEDVCVLSACGTAAVIDFSSLSGDEENLSHVQVVSKATEREKNMNGQYRLSHESPYHKEHSSNPCSITHLPFDNKKVSMKAKFAKCFMCHKGRVPEVLVATIEPPESLPSVGKGCFIEAHVLRPLKDLRGETIAKEISDGLPFLEYELHRLLINKLKIKSMNAIFGLQIRITLGEKMIVGVATGTGMYLSPLPSPDLPILVTDKASDEKRVADLQNMLYETVKRNKEIYQIKDDNQNIKCFSDDDSDEELTSMEMPYSLDTRDCYVLEVDDPDDAEVLHLLMENRAPSGFHVVNTESVLGLEDLEIIKNLQMFTQIYRAKIVPPFNLQTHFIRILQSVYFKLRRMVPCALCNLQFRIALPEPDEIQLYVIGMALGLGQKTKKSQVILSTKRPEEELMFKLDEDHPQENSPSYLVRPRLPSLKSRSHKSPSKTRPSSIKHDNVHQNDRHGVDITPLSYVPGATIEQYLGNLNFFFIRETTSIREEGGLSGFIHSFVTEVLAIVRSHVTALGGNALVAYFMTECVLNHNLHKNQGQCLINVGGDVVSVSYIKDDT</sequence>
<dbReference type="GO" id="GO:0005509">
    <property type="term" value="F:calcium ion binding"/>
    <property type="evidence" value="ECO:0007669"/>
    <property type="project" value="TreeGrafter"/>
</dbReference>
<dbReference type="SUPFAM" id="SSF49562">
    <property type="entry name" value="C2 domain (Calcium/lipid-binding domain, CaLB)"/>
    <property type="match status" value="1"/>
</dbReference>
<dbReference type="Pfam" id="PF23128">
    <property type="entry name" value="YbjQ_4"/>
    <property type="match status" value="1"/>
</dbReference>
<evidence type="ECO:0000259" key="2">
    <source>
        <dbReference type="PROSITE" id="PS50004"/>
    </source>
</evidence>
<feature type="compositionally biased region" description="Low complexity" evidence="1">
    <location>
        <begin position="470"/>
        <end position="485"/>
    </location>
</feature>
<dbReference type="PANTHER" id="PTHR37412">
    <property type="entry name" value="C2 DOMAIN-CONTAINING PROTEIN 5"/>
    <property type="match status" value="1"/>
</dbReference>
<feature type="region of interest" description="Disordered" evidence="1">
    <location>
        <begin position="388"/>
        <end position="407"/>
    </location>
</feature>
<dbReference type="GO" id="GO:0010828">
    <property type="term" value="P:positive regulation of D-glucose transmembrane transport"/>
    <property type="evidence" value="ECO:0007669"/>
    <property type="project" value="TreeGrafter"/>
</dbReference>
<organism evidence="3 4">
    <name type="scientific">Sitophilus oryzae</name>
    <name type="common">Rice weevil</name>
    <name type="synonym">Curculio oryzae</name>
    <dbReference type="NCBI Taxonomy" id="7048"/>
    <lineage>
        <taxon>Eukaryota</taxon>
        <taxon>Metazoa</taxon>
        <taxon>Ecdysozoa</taxon>
        <taxon>Arthropoda</taxon>
        <taxon>Hexapoda</taxon>
        <taxon>Insecta</taxon>
        <taxon>Pterygota</taxon>
        <taxon>Neoptera</taxon>
        <taxon>Endopterygota</taxon>
        <taxon>Coleoptera</taxon>
        <taxon>Polyphaga</taxon>
        <taxon>Cucujiformia</taxon>
        <taxon>Curculionidae</taxon>
        <taxon>Dryophthorinae</taxon>
        <taxon>Sitophilus</taxon>
    </lineage>
</organism>
<dbReference type="InterPro" id="IPR056430">
    <property type="entry name" value="C2CD5_YbjQ-like_dom"/>
</dbReference>
<dbReference type="GeneID" id="115876764"/>
<feature type="compositionally biased region" description="Basic and acidic residues" evidence="1">
    <location>
        <begin position="739"/>
        <end position="753"/>
    </location>
</feature>
<feature type="domain" description="C2" evidence="2">
    <location>
        <begin position="1"/>
        <end position="106"/>
    </location>
</feature>
<dbReference type="SMART" id="SM00239">
    <property type="entry name" value="C2"/>
    <property type="match status" value="1"/>
</dbReference>
<dbReference type="PROSITE" id="PS50004">
    <property type="entry name" value="C2"/>
    <property type="match status" value="1"/>
</dbReference>
<dbReference type="InterPro" id="IPR057815">
    <property type="entry name" value="C2CD5_C"/>
</dbReference>
<dbReference type="GO" id="GO:0005544">
    <property type="term" value="F:calcium-dependent phospholipid binding"/>
    <property type="evidence" value="ECO:0007669"/>
    <property type="project" value="InterPro"/>
</dbReference>
<proteinExistence type="predicted"/>
<feature type="region of interest" description="Disordered" evidence="1">
    <location>
        <begin position="1490"/>
        <end position="1540"/>
    </location>
</feature>
<dbReference type="Proteomes" id="UP000504635">
    <property type="component" value="Unplaced"/>
</dbReference>
<dbReference type="Pfam" id="PF00168">
    <property type="entry name" value="C2"/>
    <property type="match status" value="1"/>
</dbReference>
<feature type="region of interest" description="Disordered" evidence="1">
    <location>
        <begin position="739"/>
        <end position="762"/>
    </location>
</feature>
<dbReference type="Pfam" id="PF23025">
    <property type="entry name" value="YbjQ_2"/>
    <property type="match status" value="3"/>
</dbReference>
<dbReference type="InterPro" id="IPR037785">
    <property type="entry name" value="C2_C2CD5"/>
</dbReference>
<feature type="compositionally biased region" description="Basic and acidic residues" evidence="1">
    <location>
        <begin position="1529"/>
        <end position="1540"/>
    </location>
</feature>
<dbReference type="GO" id="GO:0065002">
    <property type="term" value="P:intracellular protein transmembrane transport"/>
    <property type="evidence" value="ECO:0007669"/>
    <property type="project" value="TreeGrafter"/>
</dbReference>
<evidence type="ECO:0000313" key="3">
    <source>
        <dbReference type="Proteomes" id="UP000504635"/>
    </source>
</evidence>
<reference evidence="4" key="1">
    <citation type="submission" date="2025-08" db="UniProtKB">
        <authorList>
            <consortium name="RefSeq"/>
        </authorList>
    </citation>
    <scope>IDENTIFICATION</scope>
    <source>
        <tissue evidence="4">Gonads</tissue>
    </source>
</reference>
<name>A0A6J2XBJ8_SITOR</name>
<feature type="compositionally biased region" description="Basic and acidic residues" evidence="1">
    <location>
        <begin position="934"/>
        <end position="946"/>
    </location>
</feature>
<keyword evidence="3" id="KW-1185">Reference proteome</keyword>
<dbReference type="Pfam" id="PF23028">
    <property type="entry name" value="YbjQ_3"/>
    <property type="match status" value="1"/>
</dbReference>
<dbReference type="GO" id="GO:0031340">
    <property type="term" value="P:positive regulation of vesicle fusion"/>
    <property type="evidence" value="ECO:0007669"/>
    <property type="project" value="TreeGrafter"/>
</dbReference>
<dbReference type="PANTHER" id="PTHR37412:SF2">
    <property type="entry name" value="C2 DOMAIN-CONTAINING PROTEIN 5"/>
    <property type="match status" value="1"/>
</dbReference>
<dbReference type="GO" id="GO:0090314">
    <property type="term" value="P:positive regulation of protein targeting to membrane"/>
    <property type="evidence" value="ECO:0007669"/>
    <property type="project" value="TreeGrafter"/>
</dbReference>
<dbReference type="InterPro" id="IPR000008">
    <property type="entry name" value="C2_dom"/>
</dbReference>
<dbReference type="InParanoid" id="A0A6J2XBJ8"/>
<dbReference type="InterPro" id="IPR056431">
    <property type="entry name" value="C2CD5_YbjQ-rel_dom"/>
</dbReference>
<feature type="region of interest" description="Disordered" evidence="1">
    <location>
        <begin position="470"/>
        <end position="491"/>
    </location>
</feature>